<keyword evidence="4 6" id="KW-0472">Membrane</keyword>
<dbReference type="InterPro" id="IPR043130">
    <property type="entry name" value="CDP-OH_PTrfase_TM_dom"/>
</dbReference>
<proteinExistence type="inferred from homology"/>
<feature type="transmembrane region" description="Helical" evidence="6">
    <location>
        <begin position="263"/>
        <end position="283"/>
    </location>
</feature>
<protein>
    <submittedName>
        <fullName evidence="7">Putative ethanolamine phosphotransferase</fullName>
        <ecNumber evidence="7">2.7.8.-</ecNumber>
    </submittedName>
</protein>
<feature type="transmembrane region" description="Helical" evidence="6">
    <location>
        <begin position="20"/>
        <end position="39"/>
    </location>
</feature>
<comment type="similarity">
    <text evidence="2 5">Belongs to the CDP-alcohol phosphatidyltransferase class-I family.</text>
</comment>
<keyword evidence="6" id="KW-0812">Transmembrane</keyword>
<evidence type="ECO:0000313" key="8">
    <source>
        <dbReference type="Proteomes" id="UP000284403"/>
    </source>
</evidence>
<dbReference type="GO" id="GO:0008654">
    <property type="term" value="P:phospholipid biosynthetic process"/>
    <property type="evidence" value="ECO:0007669"/>
    <property type="project" value="InterPro"/>
</dbReference>
<feature type="transmembrane region" description="Helical" evidence="6">
    <location>
        <begin position="155"/>
        <end position="177"/>
    </location>
</feature>
<dbReference type="GO" id="GO:0016780">
    <property type="term" value="F:phosphotransferase activity, for other substituted phosphate groups"/>
    <property type="evidence" value="ECO:0007669"/>
    <property type="project" value="InterPro"/>
</dbReference>
<keyword evidence="8" id="KW-1185">Reference proteome</keyword>
<evidence type="ECO:0000256" key="2">
    <source>
        <dbReference type="ARBA" id="ARBA00010441"/>
    </source>
</evidence>
<evidence type="ECO:0000256" key="6">
    <source>
        <dbReference type="SAM" id="Phobius"/>
    </source>
</evidence>
<evidence type="ECO:0000256" key="3">
    <source>
        <dbReference type="ARBA" id="ARBA00022679"/>
    </source>
</evidence>
<dbReference type="GeneID" id="40315208"/>
<sequence length="416" mass="46203">MSFLFSLRPPDDMPLVPPQLSYLTEYVLSPFYDLVALYYPTWWDPNKLTLFGILMTLLSSFLLLTGMPPTTLFEPPYATLRPASLLLEADSKWLNSPAPTPLHPAALRPLWSSVFPSSNWMLFFCGLLNGIYCVADNTDGRLARRLKKTSNIGEYLDHGLDCVTSLLSTCVGMSVIGISFSNIAFTVVTIALATVFSHILNYEKHIFIWGNRFISVDEAMVFFCVVNWIPIAFPGVPGAKVSPALLYAVLPEPWAQALLPLRYIEVLMIIYWASQIYVILGIASKNWKMLFRLTTLAVLCNSALLLGVIPYHTQHLLTVGSAGYALGPFSYVALWFITVASTSSTVVHTLVYAHCLRLPRVDASALAGLFFVWPVFLCCPAAGMLISVVWHIAQIVCYVRSLQSHHDAASRRLKAA</sequence>
<feature type="transmembrane region" description="Helical" evidence="6">
    <location>
        <begin position="290"/>
        <end position="312"/>
    </location>
</feature>
<gene>
    <name evidence="7" type="ORF">Tco025E_01597</name>
</gene>
<feature type="transmembrane region" description="Helical" evidence="6">
    <location>
        <begin position="332"/>
        <end position="353"/>
    </location>
</feature>
<dbReference type="GO" id="GO:0016020">
    <property type="term" value="C:membrane"/>
    <property type="evidence" value="ECO:0007669"/>
    <property type="project" value="UniProtKB-SubCell"/>
</dbReference>
<feature type="transmembrane region" description="Helical" evidence="6">
    <location>
        <begin position="365"/>
        <end position="393"/>
    </location>
</feature>
<dbReference type="Pfam" id="PF01066">
    <property type="entry name" value="CDP-OH_P_transf"/>
    <property type="match status" value="1"/>
</dbReference>
<keyword evidence="3 5" id="KW-0808">Transferase</keyword>
<comment type="subcellular location">
    <subcellularLocation>
        <location evidence="1">Membrane</location>
    </subcellularLocation>
</comment>
<dbReference type="PANTHER" id="PTHR10414">
    <property type="entry name" value="ETHANOLAMINEPHOSPHOTRANSFERASE"/>
    <property type="match status" value="1"/>
</dbReference>
<name>A0A422Q851_9TRYP</name>
<comment type="caution">
    <text evidence="7">The sequence shown here is derived from an EMBL/GenBank/DDBJ whole genome shotgun (WGS) entry which is preliminary data.</text>
</comment>
<dbReference type="PANTHER" id="PTHR10414:SF68">
    <property type="entry name" value="ETHANOLAMINE PHOSPHOTRANSFERASE"/>
    <property type="match status" value="1"/>
</dbReference>
<evidence type="ECO:0000256" key="1">
    <source>
        <dbReference type="ARBA" id="ARBA00004370"/>
    </source>
</evidence>
<feature type="transmembrane region" description="Helical" evidence="6">
    <location>
        <begin position="117"/>
        <end position="135"/>
    </location>
</feature>
<dbReference type="OrthoDB" id="196717at2759"/>
<dbReference type="InterPro" id="IPR000462">
    <property type="entry name" value="CDP-OH_P_trans"/>
</dbReference>
<accession>A0A422Q851</accession>
<dbReference type="EMBL" id="MKKU01000055">
    <property type="protein sequence ID" value="RNF26152.1"/>
    <property type="molecule type" value="Genomic_DNA"/>
</dbReference>
<dbReference type="InterPro" id="IPR014472">
    <property type="entry name" value="CHOPT"/>
</dbReference>
<evidence type="ECO:0000256" key="4">
    <source>
        <dbReference type="ARBA" id="ARBA00023136"/>
    </source>
</evidence>
<dbReference type="InterPro" id="IPR048254">
    <property type="entry name" value="CDP_ALCOHOL_P_TRANSF_CS"/>
</dbReference>
<feature type="transmembrane region" description="Helical" evidence="6">
    <location>
        <begin position="183"/>
        <end position="201"/>
    </location>
</feature>
<organism evidence="7 8">
    <name type="scientific">Trypanosoma conorhini</name>
    <dbReference type="NCBI Taxonomy" id="83891"/>
    <lineage>
        <taxon>Eukaryota</taxon>
        <taxon>Discoba</taxon>
        <taxon>Euglenozoa</taxon>
        <taxon>Kinetoplastea</taxon>
        <taxon>Metakinetoplastina</taxon>
        <taxon>Trypanosomatida</taxon>
        <taxon>Trypanosomatidae</taxon>
        <taxon>Trypanosoma</taxon>
    </lineage>
</organism>
<reference evidence="7 8" key="1">
    <citation type="journal article" date="2018" name="BMC Genomics">
        <title>Genomic comparison of Trypanosoma conorhini and Trypanosoma rangeli to Trypanosoma cruzi strains of high and low virulence.</title>
        <authorList>
            <person name="Bradwell K.R."/>
            <person name="Koparde V.N."/>
            <person name="Matveyev A.V."/>
            <person name="Serrano M.G."/>
            <person name="Alves J.M."/>
            <person name="Parikh H."/>
            <person name="Huang B."/>
            <person name="Lee V."/>
            <person name="Espinosa-Alvarez O."/>
            <person name="Ortiz P.A."/>
            <person name="Costa-Martins A.G."/>
            <person name="Teixeira M.M."/>
            <person name="Buck G.A."/>
        </authorList>
    </citation>
    <scope>NUCLEOTIDE SEQUENCE [LARGE SCALE GENOMIC DNA]</scope>
    <source>
        <strain evidence="7 8">025E</strain>
    </source>
</reference>
<dbReference type="PROSITE" id="PS00379">
    <property type="entry name" value="CDP_ALCOHOL_P_TRANSF"/>
    <property type="match status" value="1"/>
</dbReference>
<keyword evidence="6" id="KW-1133">Transmembrane helix</keyword>
<feature type="transmembrane region" description="Helical" evidence="6">
    <location>
        <begin position="48"/>
        <end position="67"/>
    </location>
</feature>
<dbReference type="RefSeq" id="XP_029231358.1">
    <property type="nucleotide sequence ID" value="XM_029368535.1"/>
</dbReference>
<dbReference type="Gene3D" id="1.20.120.1760">
    <property type="match status" value="1"/>
</dbReference>
<dbReference type="Proteomes" id="UP000284403">
    <property type="component" value="Unassembled WGS sequence"/>
</dbReference>
<dbReference type="AlphaFoldDB" id="A0A422Q851"/>
<evidence type="ECO:0000313" key="7">
    <source>
        <dbReference type="EMBL" id="RNF26152.1"/>
    </source>
</evidence>
<evidence type="ECO:0000256" key="5">
    <source>
        <dbReference type="RuleBase" id="RU003750"/>
    </source>
</evidence>
<dbReference type="EC" id="2.7.8.-" evidence="7"/>